<feature type="transmembrane region" description="Helical" evidence="3">
    <location>
        <begin position="498"/>
        <end position="519"/>
    </location>
</feature>
<dbReference type="PANTHER" id="PTHR12558">
    <property type="entry name" value="CELL DIVISION CYCLE 16,23,27"/>
    <property type="match status" value="1"/>
</dbReference>
<dbReference type="SUPFAM" id="SSF48439">
    <property type="entry name" value="Protein prenylyltransferase"/>
    <property type="match status" value="1"/>
</dbReference>
<accession>A0A2H0KTW4</accession>
<evidence type="ECO:0000256" key="1">
    <source>
        <dbReference type="PROSITE-ProRule" id="PRU00339"/>
    </source>
</evidence>
<evidence type="ECO:0000256" key="2">
    <source>
        <dbReference type="SAM" id="MobiDB-lite"/>
    </source>
</evidence>
<organism evidence="4 5">
    <name type="scientific">Candidatus Portnoybacteria bacterium CG11_big_fil_rev_8_21_14_0_20_40_15</name>
    <dbReference type="NCBI Taxonomy" id="1974817"/>
    <lineage>
        <taxon>Bacteria</taxon>
        <taxon>Candidatus Portnoyibacteriota</taxon>
    </lineage>
</organism>
<feature type="region of interest" description="Disordered" evidence="2">
    <location>
        <begin position="826"/>
        <end position="846"/>
    </location>
</feature>
<feature type="repeat" description="TPR" evidence="1">
    <location>
        <begin position="736"/>
        <end position="769"/>
    </location>
</feature>
<keyword evidence="3" id="KW-1133">Transmembrane helix</keyword>
<gene>
    <name evidence="4" type="ORF">COV84_00285</name>
</gene>
<feature type="transmembrane region" description="Helical" evidence="3">
    <location>
        <begin position="435"/>
        <end position="453"/>
    </location>
</feature>
<dbReference type="Pfam" id="PF13174">
    <property type="entry name" value="TPR_6"/>
    <property type="match status" value="1"/>
</dbReference>
<protein>
    <submittedName>
        <fullName evidence="4">Uncharacterized protein</fullName>
    </submittedName>
</protein>
<dbReference type="SMART" id="SM00028">
    <property type="entry name" value="TPR"/>
    <property type="match status" value="3"/>
</dbReference>
<feature type="transmembrane region" description="Helical" evidence="3">
    <location>
        <begin position="228"/>
        <end position="248"/>
    </location>
</feature>
<feature type="transmembrane region" description="Helical" evidence="3">
    <location>
        <begin position="280"/>
        <end position="296"/>
    </location>
</feature>
<keyword evidence="3" id="KW-0472">Membrane</keyword>
<dbReference type="Proteomes" id="UP000229317">
    <property type="component" value="Unassembled WGS sequence"/>
</dbReference>
<dbReference type="PANTHER" id="PTHR12558:SF13">
    <property type="entry name" value="CELL DIVISION CYCLE PROTEIN 27 HOMOLOG"/>
    <property type="match status" value="1"/>
</dbReference>
<dbReference type="InterPro" id="IPR019734">
    <property type="entry name" value="TPR_rpt"/>
</dbReference>
<evidence type="ECO:0000313" key="4">
    <source>
        <dbReference type="EMBL" id="PIQ75588.1"/>
    </source>
</evidence>
<keyword evidence="1" id="KW-0802">TPR repeat</keyword>
<dbReference type="AlphaFoldDB" id="A0A2H0KTW4"/>
<feature type="transmembrane region" description="Helical" evidence="3">
    <location>
        <begin position="255"/>
        <end position="274"/>
    </location>
</feature>
<feature type="transmembrane region" description="Helical" evidence="3">
    <location>
        <begin position="188"/>
        <end position="208"/>
    </location>
</feature>
<feature type="repeat" description="TPR" evidence="1">
    <location>
        <begin position="770"/>
        <end position="803"/>
    </location>
</feature>
<sequence>MIQELDDTKDIGGIRTPSQRPAASESLSAFEQAEEEEEPSWVETSSYSAGEADSEDKSKAARFFEWAIKIGLYLLAFLTPLFFLPYTANVLELNKQFLLFIFSFVLLVFWLAKVLTQRKIEIKKSLLNILIILFILSVVVSSLFAQNKFQALIGAGNTIAESFLTLVCLAIIYFLVSGSFKTKKDLNPLILVLLVSSVLAGIFALLQLNSNFIFGWGFARTVGFNSIGSVNSLEIFLGAVLVLAVALFADPKRSLWQSIVLAVSSAFLLFVIIALNFVNVWWGLIGIMTLVVGFGIMKQGRSSQTRLVLAMVVLAMALLLTLTKINISSGWLNTPTEVSPTFGSTVSIDKGALANKLFFGTGPGTFAYNWELFRSPLINQTIFWNIRFSQGISKVFSMPASLGIIGAGFWILLAIFFAVWGAMRLISKKGENWNLAFGFFSSWLFLAGMQFLYPTNLTLEFMFWLSLGISLSLLKGLKSEEEVSEISLSFRKESPLASVFSFLLVIFLVLTISFFYLGFNYWRADAAFQRGAEASVNQGNLEMGYNEITKAISLNPYSDTYLNSLSQVALLRINEELVKPASSDRDLRAQQFVADAVNLSKAAADLNPQNPDNWIQRGIVYRSVLGYLSGADQWMVTSFSEASRLEPKNPYVFFELGRSYSLLVDYTLAQGQTKENQAKALDYLNKAEEQFLKAVEVKSDYAPAHYQLALIYDRLGNIDSAINKMELTKANYPNDIGIAFQLGLLYYKKQNFAKSQTEFERAVSLDQNYSNARYFLGLIYDRNGNKGAAIEQFKKIAELNPDNQEVKNILVNLEKGLSALEGIVPPAAAPEQRSGVPVSEKQQQMK</sequence>
<keyword evidence="3" id="KW-0812">Transmembrane</keyword>
<dbReference type="Pfam" id="PF13432">
    <property type="entry name" value="TPR_16"/>
    <property type="match status" value="1"/>
</dbReference>
<feature type="transmembrane region" description="Helical" evidence="3">
    <location>
        <begin position="402"/>
        <end position="423"/>
    </location>
</feature>
<feature type="region of interest" description="Disordered" evidence="2">
    <location>
        <begin position="1"/>
        <end position="49"/>
    </location>
</feature>
<dbReference type="InterPro" id="IPR011990">
    <property type="entry name" value="TPR-like_helical_dom_sf"/>
</dbReference>
<feature type="transmembrane region" description="Helical" evidence="3">
    <location>
        <begin position="127"/>
        <end position="145"/>
    </location>
</feature>
<dbReference type="PROSITE" id="PS50005">
    <property type="entry name" value="TPR"/>
    <property type="match status" value="2"/>
</dbReference>
<dbReference type="EMBL" id="PCVO01000004">
    <property type="protein sequence ID" value="PIQ75588.1"/>
    <property type="molecule type" value="Genomic_DNA"/>
</dbReference>
<name>A0A2H0KTW4_9BACT</name>
<dbReference type="SUPFAM" id="SSF48452">
    <property type="entry name" value="TPR-like"/>
    <property type="match status" value="1"/>
</dbReference>
<reference evidence="4 5" key="1">
    <citation type="submission" date="2017-09" db="EMBL/GenBank/DDBJ databases">
        <title>Depth-based differentiation of microbial function through sediment-hosted aquifers and enrichment of novel symbionts in the deep terrestrial subsurface.</title>
        <authorList>
            <person name="Probst A.J."/>
            <person name="Ladd B."/>
            <person name="Jarett J.K."/>
            <person name="Geller-Mcgrath D.E."/>
            <person name="Sieber C.M."/>
            <person name="Emerson J.B."/>
            <person name="Anantharaman K."/>
            <person name="Thomas B.C."/>
            <person name="Malmstrom R."/>
            <person name="Stieglmeier M."/>
            <person name="Klingl A."/>
            <person name="Woyke T."/>
            <person name="Ryan C.M."/>
            <person name="Banfield J.F."/>
        </authorList>
    </citation>
    <scope>NUCLEOTIDE SEQUENCE [LARGE SCALE GENOMIC DNA]</scope>
    <source>
        <strain evidence="4">CG11_big_fil_rev_8_21_14_0_20_40_15</strain>
    </source>
</reference>
<feature type="transmembrane region" description="Helical" evidence="3">
    <location>
        <begin position="151"/>
        <end position="176"/>
    </location>
</feature>
<dbReference type="Gene3D" id="1.25.40.10">
    <property type="entry name" value="Tetratricopeptide repeat domain"/>
    <property type="match status" value="2"/>
</dbReference>
<evidence type="ECO:0000313" key="5">
    <source>
        <dbReference type="Proteomes" id="UP000229317"/>
    </source>
</evidence>
<feature type="compositionally biased region" description="Low complexity" evidence="2">
    <location>
        <begin position="22"/>
        <end position="31"/>
    </location>
</feature>
<feature type="transmembrane region" description="Helical" evidence="3">
    <location>
        <begin position="308"/>
        <end position="327"/>
    </location>
</feature>
<feature type="compositionally biased region" description="Basic and acidic residues" evidence="2">
    <location>
        <begin position="1"/>
        <end position="12"/>
    </location>
</feature>
<feature type="transmembrane region" description="Helical" evidence="3">
    <location>
        <begin position="97"/>
        <end position="115"/>
    </location>
</feature>
<evidence type="ECO:0000256" key="3">
    <source>
        <dbReference type="SAM" id="Phobius"/>
    </source>
</evidence>
<feature type="transmembrane region" description="Helical" evidence="3">
    <location>
        <begin position="66"/>
        <end position="85"/>
    </location>
</feature>
<proteinExistence type="predicted"/>
<comment type="caution">
    <text evidence="4">The sequence shown here is derived from an EMBL/GenBank/DDBJ whole genome shotgun (WGS) entry which is preliminary data.</text>
</comment>